<evidence type="ECO:0000313" key="1">
    <source>
        <dbReference type="EMBL" id="KAJ1905252.1"/>
    </source>
</evidence>
<dbReference type="Proteomes" id="UP001150569">
    <property type="component" value="Unassembled WGS sequence"/>
</dbReference>
<name>A0A9W7ZLL7_9FUNG</name>
<dbReference type="AlphaFoldDB" id="A0A9W7ZLL7"/>
<protein>
    <submittedName>
        <fullName evidence="1">Uncharacterized protein</fullName>
    </submittedName>
</protein>
<sequence length="96" mass="11040">DEQPLVDIRPRLATLQASLHEAWDIDLSVLDQESDPTIHHWRQLYIQRDSDLGQDDLYYSEIRGMSMHQGLLHKFEDAGIPGTMGRWVAVAPTSWV</sequence>
<gene>
    <name evidence="1" type="ORF">IWQ60_012320</name>
</gene>
<organism evidence="1 2">
    <name type="scientific">Tieghemiomyces parasiticus</name>
    <dbReference type="NCBI Taxonomy" id="78921"/>
    <lineage>
        <taxon>Eukaryota</taxon>
        <taxon>Fungi</taxon>
        <taxon>Fungi incertae sedis</taxon>
        <taxon>Zoopagomycota</taxon>
        <taxon>Kickxellomycotina</taxon>
        <taxon>Dimargaritomycetes</taxon>
        <taxon>Dimargaritales</taxon>
        <taxon>Dimargaritaceae</taxon>
        <taxon>Tieghemiomyces</taxon>
    </lineage>
</organism>
<evidence type="ECO:0000313" key="2">
    <source>
        <dbReference type="Proteomes" id="UP001150569"/>
    </source>
</evidence>
<reference evidence="1" key="1">
    <citation type="submission" date="2022-07" db="EMBL/GenBank/DDBJ databases">
        <title>Phylogenomic reconstructions and comparative analyses of Kickxellomycotina fungi.</title>
        <authorList>
            <person name="Reynolds N.K."/>
            <person name="Stajich J.E."/>
            <person name="Barry K."/>
            <person name="Grigoriev I.V."/>
            <person name="Crous P."/>
            <person name="Smith M.E."/>
        </authorList>
    </citation>
    <scope>NUCLEOTIDE SEQUENCE</scope>
    <source>
        <strain evidence="1">RSA 861</strain>
    </source>
</reference>
<keyword evidence="2" id="KW-1185">Reference proteome</keyword>
<dbReference type="EMBL" id="JANBPT010001774">
    <property type="protein sequence ID" value="KAJ1905252.1"/>
    <property type="molecule type" value="Genomic_DNA"/>
</dbReference>
<accession>A0A9W7ZLL7</accession>
<proteinExistence type="predicted"/>
<comment type="caution">
    <text evidence="1">The sequence shown here is derived from an EMBL/GenBank/DDBJ whole genome shotgun (WGS) entry which is preliminary data.</text>
</comment>
<feature type="non-terminal residue" evidence="1">
    <location>
        <position position="1"/>
    </location>
</feature>